<proteinExistence type="predicted"/>
<feature type="region of interest" description="Disordered" evidence="1">
    <location>
        <begin position="68"/>
        <end position="144"/>
    </location>
</feature>
<reference evidence="3" key="1">
    <citation type="journal article" date="2021" name="PeerJ">
        <title>Extensive microbial diversity within the chicken gut microbiome revealed by metagenomics and culture.</title>
        <authorList>
            <person name="Gilroy R."/>
            <person name="Ravi A."/>
            <person name="Getino M."/>
            <person name="Pursley I."/>
            <person name="Horton D.L."/>
            <person name="Alikhan N.F."/>
            <person name="Baker D."/>
            <person name="Gharbi K."/>
            <person name="Hall N."/>
            <person name="Watson M."/>
            <person name="Adriaenssens E.M."/>
            <person name="Foster-Nyarko E."/>
            <person name="Jarju S."/>
            <person name="Secka A."/>
            <person name="Antonio M."/>
            <person name="Oren A."/>
            <person name="Chaudhuri R.R."/>
            <person name="La Ragione R."/>
            <person name="Hildebrand F."/>
            <person name="Pallen M.J."/>
        </authorList>
    </citation>
    <scope>NUCLEOTIDE SEQUENCE</scope>
    <source>
        <strain evidence="3">ChiBcec8-13705</strain>
    </source>
</reference>
<keyword evidence="2" id="KW-0472">Membrane</keyword>
<feature type="compositionally biased region" description="Low complexity" evidence="1">
    <location>
        <begin position="108"/>
        <end position="117"/>
    </location>
</feature>
<keyword evidence="2" id="KW-1133">Transmembrane helix</keyword>
<evidence type="ECO:0000256" key="2">
    <source>
        <dbReference type="SAM" id="Phobius"/>
    </source>
</evidence>
<protein>
    <submittedName>
        <fullName evidence="3">DUF2953 domain-containing protein</fullName>
    </submittedName>
</protein>
<gene>
    <name evidence="3" type="ORF">H9945_10530</name>
</gene>
<evidence type="ECO:0000256" key="1">
    <source>
        <dbReference type="SAM" id="MobiDB-lite"/>
    </source>
</evidence>
<accession>A0A9D2S519</accession>
<evidence type="ECO:0000313" key="3">
    <source>
        <dbReference type="EMBL" id="HJB42920.1"/>
    </source>
</evidence>
<organism evidence="3 4">
    <name type="scientific">Candidatus Gemmiger avicola</name>
    <dbReference type="NCBI Taxonomy" id="2838605"/>
    <lineage>
        <taxon>Bacteria</taxon>
        <taxon>Bacillati</taxon>
        <taxon>Bacillota</taxon>
        <taxon>Clostridia</taxon>
        <taxon>Eubacteriales</taxon>
        <taxon>Gemmiger</taxon>
    </lineage>
</organism>
<evidence type="ECO:0000313" key="4">
    <source>
        <dbReference type="Proteomes" id="UP000886803"/>
    </source>
</evidence>
<name>A0A9D2S519_9FIRM</name>
<keyword evidence="2" id="KW-0812">Transmembrane</keyword>
<reference evidence="3" key="2">
    <citation type="submission" date="2021-04" db="EMBL/GenBank/DDBJ databases">
        <authorList>
            <person name="Gilroy R."/>
        </authorList>
    </citation>
    <scope>NUCLEOTIDE SEQUENCE</scope>
    <source>
        <strain evidence="3">ChiBcec8-13705</strain>
    </source>
</reference>
<dbReference type="Proteomes" id="UP000886803">
    <property type="component" value="Unassembled WGS sequence"/>
</dbReference>
<comment type="caution">
    <text evidence="3">The sequence shown here is derived from an EMBL/GenBank/DDBJ whole genome shotgun (WGS) entry which is preliminary data.</text>
</comment>
<dbReference type="AlphaFoldDB" id="A0A9D2S519"/>
<dbReference type="EMBL" id="DWYG01000178">
    <property type="protein sequence ID" value="HJB42920.1"/>
    <property type="molecule type" value="Genomic_DNA"/>
</dbReference>
<feature type="transmembrane region" description="Helical" evidence="2">
    <location>
        <begin position="12"/>
        <end position="34"/>
    </location>
</feature>
<sequence>MTVVLGATLLVLRIVGGLLAVLLAAVAVVLFLPVGLDIRWSKKEGAHWQARFGPLSLPLYPFPEEMPADPLGLARPQKAGKKPKRKSADAPGLDAQAGKTVSATEEGAPPSSASAAPQKQEQGKNAPGPEPREAPPPMPGADEMDGLLKAGRILARAMWPHRAWLLQKTRVLHLCVYWTVTGEDAADTAVTYGRRIALFNTLLSIARDHLEIRSDSLRLEPDFTGEQKEKRSFSCQLRARAYIMIKIIRILLRRDPQSGQTPLQQILAAFGE</sequence>